<dbReference type="AlphaFoldDB" id="A0A814S9U1"/>
<keyword evidence="1" id="KW-0175">Coiled coil</keyword>
<organism evidence="2 3">
    <name type="scientific">Brachionus calyciflorus</name>
    <dbReference type="NCBI Taxonomy" id="104777"/>
    <lineage>
        <taxon>Eukaryota</taxon>
        <taxon>Metazoa</taxon>
        <taxon>Spiralia</taxon>
        <taxon>Gnathifera</taxon>
        <taxon>Rotifera</taxon>
        <taxon>Eurotatoria</taxon>
        <taxon>Monogononta</taxon>
        <taxon>Pseudotrocha</taxon>
        <taxon>Ploima</taxon>
        <taxon>Brachionidae</taxon>
        <taxon>Brachionus</taxon>
    </lineage>
</organism>
<dbReference type="Proteomes" id="UP000663879">
    <property type="component" value="Unassembled WGS sequence"/>
</dbReference>
<evidence type="ECO:0000256" key="1">
    <source>
        <dbReference type="SAM" id="Coils"/>
    </source>
</evidence>
<reference evidence="2" key="1">
    <citation type="submission" date="2021-02" db="EMBL/GenBank/DDBJ databases">
        <authorList>
            <person name="Nowell W R."/>
        </authorList>
    </citation>
    <scope>NUCLEOTIDE SEQUENCE</scope>
    <source>
        <strain evidence="2">Ploen Becks lab</strain>
    </source>
</reference>
<feature type="non-terminal residue" evidence="2">
    <location>
        <position position="1"/>
    </location>
</feature>
<gene>
    <name evidence="2" type="ORF">OXX778_LOCUS22943</name>
</gene>
<sequence length="367" mass="43994">MDAQLHLDKENYCIVECLNKLLAPSITRDNDILNEDQIDIFRILHSKLISVFCQTGDSLLETFFNNKFNEKFELMMKNKNRADKDYTEIDKYLNDENGRKLRRLYNKFLRYKNHMNIFEIHKERKTMPKSLFFCEFPSPFFHESKSYVDKHNDLILKCQDEFMKLITDELDSRINDIEIKMEEIKIELRNEENELGFEIEDLFSRAKLKEEDNLRQKFLESKRKAERCTVKKYEPSGSNADKSTVNEVSQITDSSLSTQGNNFSTPIYNNYHKKRSVYNNYNTPNRRFQMNKNLRNTNKNSFAEENQSYCSFENDNSYYNRSIRYKQKKPFEIQKLIIDTNNRFNISKIGDRVFQIGSIEYDEELKQ</sequence>
<keyword evidence="3" id="KW-1185">Reference proteome</keyword>
<dbReference type="EMBL" id="CAJNOC010010693">
    <property type="protein sequence ID" value="CAF1142248.1"/>
    <property type="molecule type" value="Genomic_DNA"/>
</dbReference>
<name>A0A814S9U1_9BILA</name>
<proteinExistence type="predicted"/>
<evidence type="ECO:0000313" key="2">
    <source>
        <dbReference type="EMBL" id="CAF1142248.1"/>
    </source>
</evidence>
<evidence type="ECO:0000313" key="3">
    <source>
        <dbReference type="Proteomes" id="UP000663879"/>
    </source>
</evidence>
<dbReference type="OrthoDB" id="10565785at2759"/>
<accession>A0A814S9U1</accession>
<feature type="coiled-coil region" evidence="1">
    <location>
        <begin position="167"/>
        <end position="201"/>
    </location>
</feature>
<protein>
    <submittedName>
        <fullName evidence="2">Uncharacterized protein</fullName>
    </submittedName>
</protein>
<comment type="caution">
    <text evidence="2">The sequence shown here is derived from an EMBL/GenBank/DDBJ whole genome shotgun (WGS) entry which is preliminary data.</text>
</comment>